<dbReference type="CDD" id="cd20514">
    <property type="entry name" value="CYCLIN_CCNC_rpt2"/>
    <property type="match status" value="1"/>
</dbReference>
<dbReference type="InterPro" id="IPR006671">
    <property type="entry name" value="Cyclin_N"/>
</dbReference>
<gene>
    <name evidence="3" type="ORF">ALEPTO_LOCUS2849</name>
</gene>
<dbReference type="SUPFAM" id="SSF47954">
    <property type="entry name" value="Cyclin-like"/>
    <property type="match status" value="2"/>
</dbReference>
<dbReference type="Proteomes" id="UP000789508">
    <property type="component" value="Unassembled WGS sequence"/>
</dbReference>
<dbReference type="EMBL" id="CAJVPS010000470">
    <property type="protein sequence ID" value="CAG8488349.1"/>
    <property type="molecule type" value="Genomic_DNA"/>
</dbReference>
<evidence type="ECO:0000313" key="3">
    <source>
        <dbReference type="EMBL" id="CAG8488349.1"/>
    </source>
</evidence>
<dbReference type="InterPro" id="IPR043198">
    <property type="entry name" value="Cyclin/Ssn8"/>
</dbReference>
<accession>A0A9N8WMF9</accession>
<evidence type="ECO:0000259" key="2">
    <source>
        <dbReference type="SMART" id="SM00385"/>
    </source>
</evidence>
<dbReference type="Gene3D" id="1.10.472.10">
    <property type="entry name" value="Cyclin-like"/>
    <property type="match status" value="2"/>
</dbReference>
<protein>
    <submittedName>
        <fullName evidence="3">4834_t:CDS:1</fullName>
    </submittedName>
</protein>
<dbReference type="AlphaFoldDB" id="A0A9N8WMF9"/>
<evidence type="ECO:0000313" key="4">
    <source>
        <dbReference type="Proteomes" id="UP000789508"/>
    </source>
</evidence>
<keyword evidence="4" id="KW-1185">Reference proteome</keyword>
<dbReference type="PANTHER" id="PTHR10026">
    <property type="entry name" value="CYCLIN"/>
    <property type="match status" value="1"/>
</dbReference>
<dbReference type="Pfam" id="PF00134">
    <property type="entry name" value="Cyclin_N"/>
    <property type="match status" value="1"/>
</dbReference>
<keyword evidence="1" id="KW-0195">Cyclin</keyword>
<organism evidence="3 4">
    <name type="scientific">Ambispora leptoticha</name>
    <dbReference type="NCBI Taxonomy" id="144679"/>
    <lineage>
        <taxon>Eukaryota</taxon>
        <taxon>Fungi</taxon>
        <taxon>Fungi incertae sedis</taxon>
        <taxon>Mucoromycota</taxon>
        <taxon>Glomeromycotina</taxon>
        <taxon>Glomeromycetes</taxon>
        <taxon>Archaeosporales</taxon>
        <taxon>Ambisporaceae</taxon>
        <taxon>Ambispora</taxon>
    </lineage>
</organism>
<sequence>MAADFWASTHGRHWLLDKKTLQESRKIDLQFISEIELAKLRIWYANLIHNLGKKLNVKQFQLDLDLTKDLVLGFFFNRNTYRQTDPNLVAATCMYLACKMEESPHHIKNVISEMRNTAVNSAPTLAPDQATFPYDNQKVAEMEFYLLEELDFNLIVFHPYRTLITLAQELGQRQETIREAWTIVNDTYKTDLCLTHPPHMIAIAALYIPIAIRLGECGLSGELKKWFYNLNVDMEEVAVIVQEIISLYELWNTYNDDQIPKIFEKLRTSATAASSTDVENIEEVVQEIGKSEELDDNNNQDISFRNTFAIDEEIDQELLCDDKDYEFALNLRRKNNIAIKQEPQSGLTPYKIGMWPNN</sequence>
<dbReference type="GO" id="GO:0006357">
    <property type="term" value="P:regulation of transcription by RNA polymerase II"/>
    <property type="evidence" value="ECO:0007669"/>
    <property type="project" value="InterPro"/>
</dbReference>
<reference evidence="3" key="1">
    <citation type="submission" date="2021-06" db="EMBL/GenBank/DDBJ databases">
        <authorList>
            <person name="Kallberg Y."/>
            <person name="Tangrot J."/>
            <person name="Rosling A."/>
        </authorList>
    </citation>
    <scope>NUCLEOTIDE SEQUENCE</scope>
    <source>
        <strain evidence="3">FL130A</strain>
    </source>
</reference>
<comment type="caution">
    <text evidence="3">The sequence shown here is derived from an EMBL/GenBank/DDBJ whole genome shotgun (WGS) entry which is preliminary data.</text>
</comment>
<evidence type="ECO:0000256" key="1">
    <source>
        <dbReference type="RuleBase" id="RU000383"/>
    </source>
</evidence>
<feature type="domain" description="Cyclin-like" evidence="2">
    <location>
        <begin position="46"/>
        <end position="148"/>
    </location>
</feature>
<dbReference type="InterPro" id="IPR036915">
    <property type="entry name" value="Cyclin-like_sf"/>
</dbReference>
<dbReference type="InterPro" id="IPR013763">
    <property type="entry name" value="Cyclin-like_dom"/>
</dbReference>
<name>A0A9N8WMF9_9GLOM</name>
<dbReference type="GO" id="GO:0016538">
    <property type="term" value="F:cyclin-dependent protein serine/threonine kinase regulator activity"/>
    <property type="evidence" value="ECO:0007669"/>
    <property type="project" value="InterPro"/>
</dbReference>
<dbReference type="OrthoDB" id="10266018at2759"/>
<dbReference type="SMART" id="SM00385">
    <property type="entry name" value="CYCLIN"/>
    <property type="match status" value="2"/>
</dbReference>
<proteinExistence type="inferred from homology"/>
<comment type="similarity">
    <text evidence="1">Belongs to the cyclin family.</text>
</comment>
<feature type="domain" description="Cyclin-like" evidence="2">
    <location>
        <begin position="161"/>
        <end position="246"/>
    </location>
</feature>